<comment type="caution">
    <text evidence="7">The sequence shown here is derived from an EMBL/GenBank/DDBJ whole genome shotgun (WGS) entry which is preliminary data.</text>
</comment>
<keyword evidence="2" id="KW-0479">Metal-binding</keyword>
<dbReference type="PANTHER" id="PTHR31609:SF1">
    <property type="entry name" value="CARBOHYDRATE DEACETYLASE"/>
    <property type="match status" value="1"/>
</dbReference>
<dbReference type="SUPFAM" id="SSF88713">
    <property type="entry name" value="Glycoside hydrolase/deacetylase"/>
    <property type="match status" value="1"/>
</dbReference>
<evidence type="ECO:0000256" key="2">
    <source>
        <dbReference type="ARBA" id="ARBA00022723"/>
    </source>
</evidence>
<feature type="compositionally biased region" description="Basic residues" evidence="6">
    <location>
        <begin position="295"/>
        <end position="325"/>
    </location>
</feature>
<accession>A0ABY3ALH0</accession>
<reference evidence="7 8" key="1">
    <citation type="submission" date="2018-03" db="EMBL/GenBank/DDBJ databases">
        <title>Aerobic endospore-forming bacteria genome sequencing and assembly.</title>
        <authorList>
            <person name="Cavalcante D.A."/>
            <person name="Driks A."/>
            <person name="Putonti C."/>
            <person name="De-Souza M.T."/>
        </authorList>
    </citation>
    <scope>NUCLEOTIDE SEQUENCE [LARGE SCALE GENOMIC DNA]</scope>
    <source>
        <strain evidence="7 8">SDF0028</strain>
    </source>
</reference>
<dbReference type="PANTHER" id="PTHR31609">
    <property type="entry name" value="YDJC DEACETYLASE FAMILY MEMBER"/>
    <property type="match status" value="1"/>
</dbReference>
<evidence type="ECO:0000256" key="6">
    <source>
        <dbReference type="SAM" id="MobiDB-lite"/>
    </source>
</evidence>
<evidence type="ECO:0000256" key="3">
    <source>
        <dbReference type="ARBA" id="ARBA00022801"/>
    </source>
</evidence>
<evidence type="ECO:0000256" key="5">
    <source>
        <dbReference type="ARBA" id="ARBA00023277"/>
    </source>
</evidence>
<comment type="cofactor">
    <cofactor evidence="1">
        <name>Mg(2+)</name>
        <dbReference type="ChEBI" id="CHEBI:18420"/>
    </cofactor>
</comment>
<keyword evidence="3" id="KW-0378">Hydrolase</keyword>
<keyword evidence="4" id="KW-0460">Magnesium</keyword>
<keyword evidence="5" id="KW-0119">Carbohydrate metabolism</keyword>
<dbReference type="Proteomes" id="UP000316208">
    <property type="component" value="Unassembled WGS sequence"/>
</dbReference>
<evidence type="ECO:0000256" key="4">
    <source>
        <dbReference type="ARBA" id="ARBA00022842"/>
    </source>
</evidence>
<protein>
    <submittedName>
        <fullName evidence="7">ChbG/HpnK family deacetylase</fullName>
    </submittedName>
</protein>
<sequence length="363" mass="41110">MGLSLSRYVIINADDLGLSNSVNRGILEAHRLGTVSSASLMINTPGFLDAVSIARSTPSLGVGLHCNLTYGSPVTDPALIPSLVREDGSFHGMLDDWTEQDISLELDNQYQRMVQHGLHPTHIDSHHHIHFYSQGVYAWVKRLAQQEQLPVRVHPNRPDAELPWVADTLMMHTFSKDTGVSLLLKLVSNAPQGITEILCHPGYVDDDVRRLSTWTTAREEELQVFLDPQIAAHLASLHKRGALHLIHYGQLPTIRTHGDLRYWTDASMSIPAAKESAAPVHYPRKRRTASSTSIRTRKYGKKRKRRTARSGARLTRRSSRRINKRINRRLRKRPLRGGVLAKKRVRNKTSWLNRRISKRKKSA</sequence>
<dbReference type="Pfam" id="PF04794">
    <property type="entry name" value="YdjC"/>
    <property type="match status" value="1"/>
</dbReference>
<dbReference type="InterPro" id="IPR011330">
    <property type="entry name" value="Glyco_hydro/deAcase_b/a-brl"/>
</dbReference>
<keyword evidence="8" id="KW-1185">Reference proteome</keyword>
<evidence type="ECO:0000256" key="1">
    <source>
        <dbReference type="ARBA" id="ARBA00001946"/>
    </source>
</evidence>
<dbReference type="InterPro" id="IPR006879">
    <property type="entry name" value="YdjC-like"/>
</dbReference>
<feature type="region of interest" description="Disordered" evidence="6">
    <location>
        <begin position="276"/>
        <end position="325"/>
    </location>
</feature>
<gene>
    <name evidence="7" type="ORF">C7Y44_20960</name>
</gene>
<dbReference type="Gene3D" id="3.20.20.370">
    <property type="entry name" value="Glycoside hydrolase/deacetylase"/>
    <property type="match status" value="1"/>
</dbReference>
<dbReference type="EMBL" id="SADY01000006">
    <property type="protein sequence ID" value="TQR43608.1"/>
    <property type="molecule type" value="Genomic_DNA"/>
</dbReference>
<organism evidence="7 8">
    <name type="scientific">Paenibacillus popilliae</name>
    <name type="common">Bacillus popilliae</name>
    <dbReference type="NCBI Taxonomy" id="78057"/>
    <lineage>
        <taxon>Bacteria</taxon>
        <taxon>Bacillati</taxon>
        <taxon>Bacillota</taxon>
        <taxon>Bacilli</taxon>
        <taxon>Bacillales</taxon>
        <taxon>Paenibacillaceae</taxon>
        <taxon>Paenibacillus</taxon>
    </lineage>
</organism>
<name>A0ABY3ALH0_PAEPP</name>
<proteinExistence type="predicted"/>
<evidence type="ECO:0000313" key="8">
    <source>
        <dbReference type="Proteomes" id="UP000316208"/>
    </source>
</evidence>
<evidence type="ECO:0000313" key="7">
    <source>
        <dbReference type="EMBL" id="TQR43608.1"/>
    </source>
</evidence>